<dbReference type="EMBL" id="CP001291">
    <property type="protein sequence ID" value="ACK72692.1"/>
    <property type="molecule type" value="Genomic_DNA"/>
</dbReference>
<dbReference type="SFLD" id="SFLDG01135">
    <property type="entry name" value="C1.5.6:_HAD__Beta-PGM__Phospha"/>
    <property type="match status" value="1"/>
</dbReference>
<dbReference type="SFLD" id="SFLDS00003">
    <property type="entry name" value="Haloacid_Dehalogenase"/>
    <property type="match status" value="1"/>
</dbReference>
<protein>
    <submittedName>
        <fullName evidence="5">HAD-superfamily hydrolase, subfamily IA, variant 3</fullName>
    </submittedName>
</protein>
<accession>B7K6Z3</accession>
<keyword evidence="4" id="KW-0460">Magnesium</keyword>
<evidence type="ECO:0000313" key="6">
    <source>
        <dbReference type="Proteomes" id="UP000002384"/>
    </source>
</evidence>
<dbReference type="RefSeq" id="WP_015956277.1">
    <property type="nucleotide sequence ID" value="NC_011729.1"/>
</dbReference>
<keyword evidence="6" id="KW-1185">Reference proteome</keyword>
<dbReference type="InterPro" id="IPR006439">
    <property type="entry name" value="HAD-SF_hydro_IA"/>
</dbReference>
<dbReference type="KEGG" id="cyc:PCC7424_4325"/>
<dbReference type="SFLD" id="SFLDG01129">
    <property type="entry name" value="C1.5:_HAD__Beta-PGM__Phosphata"/>
    <property type="match status" value="1"/>
</dbReference>
<dbReference type="SUPFAM" id="SSF56784">
    <property type="entry name" value="HAD-like"/>
    <property type="match status" value="1"/>
</dbReference>
<reference evidence="6" key="1">
    <citation type="journal article" date="2011" name="MBio">
        <title>Novel metabolic attributes of the genus Cyanothece, comprising a group of unicellular nitrogen-fixing Cyanobacteria.</title>
        <authorList>
            <person name="Bandyopadhyay A."/>
            <person name="Elvitigala T."/>
            <person name="Welsh E."/>
            <person name="Stockel J."/>
            <person name="Liberton M."/>
            <person name="Min H."/>
            <person name="Sherman L.A."/>
            <person name="Pakrasi H.B."/>
        </authorList>
    </citation>
    <scope>NUCLEOTIDE SEQUENCE [LARGE SCALE GENOMIC DNA]</scope>
    <source>
        <strain evidence="6">PCC 7424</strain>
    </source>
</reference>
<sequence>MLKVILLDFNGVIINDEPIHLELIEEILLTENLRPSVAEFQQVCLGRSDRACLRDILSRRGRVVSDEYLDKLIEMKAQKYREKLAQLSDLPIYPEIKEFLPNIQEKGYKIGLVTGALRSEVELILERTEIKHYFSVIVAGDDIKTSKPQPDGYLLAVERFNRLEFNLQLDPSECLVIEDTPAGIEAAKKAGMQVVGIANTYPFHFMQRMANWAIDYLADLELERVEEVLTMGKR</sequence>
<dbReference type="NCBIfam" id="TIGR01509">
    <property type="entry name" value="HAD-SF-IA-v3"/>
    <property type="match status" value="1"/>
</dbReference>
<dbReference type="InterPro" id="IPR023198">
    <property type="entry name" value="PGP-like_dom2"/>
</dbReference>
<dbReference type="eggNOG" id="COG0637">
    <property type="taxonomic scope" value="Bacteria"/>
</dbReference>
<dbReference type="GO" id="GO:0046872">
    <property type="term" value="F:metal ion binding"/>
    <property type="evidence" value="ECO:0007669"/>
    <property type="project" value="UniProtKB-KW"/>
</dbReference>
<dbReference type="InterPro" id="IPR023214">
    <property type="entry name" value="HAD_sf"/>
</dbReference>
<dbReference type="AlphaFoldDB" id="B7K6Z3"/>
<dbReference type="Pfam" id="PF13419">
    <property type="entry name" value="HAD_2"/>
    <property type="match status" value="1"/>
</dbReference>
<dbReference type="PANTHER" id="PTHR46193">
    <property type="entry name" value="6-PHOSPHOGLUCONATE PHOSPHATASE"/>
    <property type="match status" value="1"/>
</dbReference>
<dbReference type="GO" id="GO:0016787">
    <property type="term" value="F:hydrolase activity"/>
    <property type="evidence" value="ECO:0007669"/>
    <property type="project" value="UniProtKB-KW"/>
</dbReference>
<organism evidence="5 6">
    <name type="scientific">Gloeothece citriformis (strain PCC 7424)</name>
    <name type="common">Cyanothece sp. (strain PCC 7424)</name>
    <dbReference type="NCBI Taxonomy" id="65393"/>
    <lineage>
        <taxon>Bacteria</taxon>
        <taxon>Bacillati</taxon>
        <taxon>Cyanobacteriota</taxon>
        <taxon>Cyanophyceae</taxon>
        <taxon>Oscillatoriophycideae</taxon>
        <taxon>Chroococcales</taxon>
        <taxon>Aphanothecaceae</taxon>
        <taxon>Gloeothece</taxon>
        <taxon>Gloeothece citriformis</taxon>
    </lineage>
</organism>
<comment type="cofactor">
    <cofactor evidence="1">
        <name>Mg(2+)</name>
        <dbReference type="ChEBI" id="CHEBI:18420"/>
    </cofactor>
</comment>
<dbReference type="InterPro" id="IPR051600">
    <property type="entry name" value="Beta-PGM-like"/>
</dbReference>
<keyword evidence="5" id="KW-0378">Hydrolase</keyword>
<dbReference type="NCBIfam" id="TIGR01549">
    <property type="entry name" value="HAD-SF-IA-v1"/>
    <property type="match status" value="1"/>
</dbReference>
<dbReference type="Proteomes" id="UP000002384">
    <property type="component" value="Chromosome"/>
</dbReference>
<dbReference type="CDD" id="cd07505">
    <property type="entry name" value="HAD_BPGM-like"/>
    <property type="match status" value="1"/>
</dbReference>
<comment type="similarity">
    <text evidence="2">Belongs to the HAD-like hydrolase superfamily. CbbY/CbbZ/Gph/YieH family.</text>
</comment>
<dbReference type="OrthoDB" id="9797743at2"/>
<dbReference type="PANTHER" id="PTHR46193:SF21">
    <property type="entry name" value="SLL1138 PROTEIN"/>
    <property type="match status" value="1"/>
</dbReference>
<gene>
    <name evidence="5" type="ordered locus">PCC7424_4325</name>
</gene>
<evidence type="ECO:0000313" key="5">
    <source>
        <dbReference type="EMBL" id="ACK72692.1"/>
    </source>
</evidence>
<proteinExistence type="inferred from homology"/>
<keyword evidence="3" id="KW-0479">Metal-binding</keyword>
<dbReference type="Gene3D" id="1.10.150.240">
    <property type="entry name" value="Putative phosphatase, domain 2"/>
    <property type="match status" value="1"/>
</dbReference>
<name>B7K6Z3_GLOC7</name>
<evidence type="ECO:0000256" key="2">
    <source>
        <dbReference type="ARBA" id="ARBA00006171"/>
    </source>
</evidence>
<evidence type="ECO:0000256" key="3">
    <source>
        <dbReference type="ARBA" id="ARBA00022723"/>
    </source>
</evidence>
<dbReference type="InterPro" id="IPR036412">
    <property type="entry name" value="HAD-like_sf"/>
</dbReference>
<dbReference type="InterPro" id="IPR041492">
    <property type="entry name" value="HAD_2"/>
</dbReference>
<evidence type="ECO:0000256" key="1">
    <source>
        <dbReference type="ARBA" id="ARBA00001946"/>
    </source>
</evidence>
<evidence type="ECO:0000256" key="4">
    <source>
        <dbReference type="ARBA" id="ARBA00022842"/>
    </source>
</evidence>
<dbReference type="Gene3D" id="3.40.50.1000">
    <property type="entry name" value="HAD superfamily/HAD-like"/>
    <property type="match status" value="1"/>
</dbReference>
<dbReference type="STRING" id="65393.PCC7424_4325"/>
<dbReference type="HOGENOM" id="CLU_045011_13_3_3"/>